<keyword evidence="7" id="KW-0169">Cobalamin biosynthesis</keyword>
<dbReference type="PANTHER" id="PTHR43873:SF1">
    <property type="entry name" value="COBYRINATE A,C-DIAMIDE SYNTHASE"/>
    <property type="match status" value="1"/>
</dbReference>
<keyword evidence="11" id="KW-1185">Reference proteome</keyword>
<dbReference type="Pfam" id="PF07685">
    <property type="entry name" value="GATase_3"/>
    <property type="match status" value="1"/>
</dbReference>
<evidence type="ECO:0000313" key="11">
    <source>
        <dbReference type="Proteomes" id="UP001305815"/>
    </source>
</evidence>
<dbReference type="NCBIfam" id="TIGR00379">
    <property type="entry name" value="cobB"/>
    <property type="match status" value="1"/>
</dbReference>
<dbReference type="CDD" id="cd03130">
    <property type="entry name" value="GATase1_CobB"/>
    <property type="match status" value="1"/>
</dbReference>
<dbReference type="SUPFAM" id="SSF52317">
    <property type="entry name" value="Class I glutamine amidotransferase-like"/>
    <property type="match status" value="1"/>
</dbReference>
<organism evidence="10 11">
    <name type="scientific">Claveliimonas bilis</name>
    <dbReference type="NCBI Taxonomy" id="3028070"/>
    <lineage>
        <taxon>Bacteria</taxon>
        <taxon>Bacillati</taxon>
        <taxon>Bacillota</taxon>
        <taxon>Clostridia</taxon>
        <taxon>Lachnospirales</taxon>
        <taxon>Lachnospiraceae</taxon>
        <taxon>Claveliimonas</taxon>
    </lineage>
</organism>
<dbReference type="InterPro" id="IPR004484">
    <property type="entry name" value="CbiA/CobB_synth"/>
</dbReference>
<dbReference type="InterPro" id="IPR002586">
    <property type="entry name" value="CobQ/CobB/MinD/ParA_Nub-bd_dom"/>
</dbReference>
<dbReference type="PANTHER" id="PTHR43873">
    <property type="entry name" value="COBYRINATE A,C-DIAMIDE SYNTHASE"/>
    <property type="match status" value="1"/>
</dbReference>
<comment type="domain">
    <text evidence="7">Comprises of two domains. The C-terminal domain contains the binding site for glutamine and catalyzes the hydrolysis of this substrate to glutamate and ammonia. The N-terminal domain is anticipated to bind ATP and cobyrinate and catalyzes the ultimate synthesis of the diamide product. The ammonia produced via the glutaminase domain is probably translocated to the adjacent domain via a molecular tunnel, where it reacts with an activated intermediate.</text>
</comment>
<reference evidence="11" key="1">
    <citation type="journal article" date="2023" name="Int. J. Syst. Evol. Microbiol.">
        <title>Claveliimonas bilis gen. nov., sp. nov., deoxycholic acid-producing bacteria isolated from human faeces, and reclassification of Sellimonas monacensis Zenner et al. 2021 as Claveliimonas monacensis comb. nov.</title>
        <authorList>
            <person name="Hisatomi A."/>
            <person name="Kastawa N.W.E.P.G."/>
            <person name="Song I."/>
            <person name="Ohkuma M."/>
            <person name="Fukiya S."/>
            <person name="Sakamoto M."/>
        </authorList>
    </citation>
    <scope>NUCLEOTIDE SEQUENCE [LARGE SCALE GENOMIC DNA]</scope>
    <source>
        <strain evidence="11">12BBH14</strain>
    </source>
</reference>
<comment type="similarity">
    <text evidence="7">Belongs to the CobB/CbiA family.</text>
</comment>
<protein>
    <recommendedName>
        <fullName evidence="7">Cobyrinate a,c-diamide synthase</fullName>
        <ecNumber evidence="7">6.3.5.11</ecNumber>
    </recommendedName>
    <alternativeName>
        <fullName evidence="7">Cobyrinic acid a,c-diamide synthetase</fullName>
    </alternativeName>
</protein>
<evidence type="ECO:0000256" key="1">
    <source>
        <dbReference type="ARBA" id="ARBA00001946"/>
    </source>
</evidence>
<keyword evidence="5 7" id="KW-0460">Magnesium</keyword>
<evidence type="ECO:0000256" key="5">
    <source>
        <dbReference type="ARBA" id="ARBA00022842"/>
    </source>
</evidence>
<comment type="miscellaneous">
    <text evidence="7">The a and c carboxylates of cobyrinate are activated for nucleophilic attack via formation of a phosphorylated intermediate by ATP. CbiA catalyzes first the amidation of the c-carboxylate, and then that of the a-carboxylate.</text>
</comment>
<keyword evidence="3 7" id="KW-0547">Nucleotide-binding</keyword>
<dbReference type="InterPro" id="IPR011698">
    <property type="entry name" value="GATase_3"/>
</dbReference>
<dbReference type="HAMAP" id="MF_00027">
    <property type="entry name" value="CobB_CbiA"/>
    <property type="match status" value="1"/>
</dbReference>
<dbReference type="Pfam" id="PF01656">
    <property type="entry name" value="CbiA"/>
    <property type="match status" value="1"/>
</dbReference>
<dbReference type="SUPFAM" id="SSF52540">
    <property type="entry name" value="P-loop containing nucleoside triphosphate hydrolases"/>
    <property type="match status" value="1"/>
</dbReference>
<comment type="catalytic activity">
    <reaction evidence="7">
        <text>cob(II)yrinate + 2 L-glutamine + 2 ATP + 2 H2O = cob(II)yrinate a,c diamide + 2 L-glutamate + 2 ADP + 2 phosphate + 2 H(+)</text>
        <dbReference type="Rhea" id="RHEA:26289"/>
        <dbReference type="ChEBI" id="CHEBI:15377"/>
        <dbReference type="ChEBI" id="CHEBI:15378"/>
        <dbReference type="ChEBI" id="CHEBI:29985"/>
        <dbReference type="ChEBI" id="CHEBI:30616"/>
        <dbReference type="ChEBI" id="CHEBI:43474"/>
        <dbReference type="ChEBI" id="CHEBI:58359"/>
        <dbReference type="ChEBI" id="CHEBI:58537"/>
        <dbReference type="ChEBI" id="CHEBI:58894"/>
        <dbReference type="ChEBI" id="CHEBI:456216"/>
        <dbReference type="EC" id="6.3.5.11"/>
    </reaction>
</comment>
<dbReference type="RefSeq" id="WP_316265191.1">
    <property type="nucleotide sequence ID" value="NZ_AP027742.1"/>
</dbReference>
<keyword evidence="4 7" id="KW-0067">ATP-binding</keyword>
<evidence type="ECO:0000313" key="10">
    <source>
        <dbReference type="EMBL" id="BDZ78174.1"/>
    </source>
</evidence>
<evidence type="ECO:0000256" key="2">
    <source>
        <dbReference type="ARBA" id="ARBA00022598"/>
    </source>
</evidence>
<dbReference type="Gene3D" id="3.40.50.300">
    <property type="entry name" value="P-loop containing nucleotide triphosphate hydrolases"/>
    <property type="match status" value="1"/>
</dbReference>
<evidence type="ECO:0000256" key="7">
    <source>
        <dbReference type="HAMAP-Rule" id="MF_00027"/>
    </source>
</evidence>
<evidence type="ECO:0000256" key="3">
    <source>
        <dbReference type="ARBA" id="ARBA00022741"/>
    </source>
</evidence>
<feature type="domain" description="CobQ/CobB/MinD/ParA nucleotide binding" evidence="8">
    <location>
        <begin position="8"/>
        <end position="193"/>
    </location>
</feature>
<dbReference type="EMBL" id="AP027742">
    <property type="protein sequence ID" value="BDZ78174.1"/>
    <property type="molecule type" value="Genomic_DNA"/>
</dbReference>
<evidence type="ECO:0000256" key="6">
    <source>
        <dbReference type="ARBA" id="ARBA00022962"/>
    </source>
</evidence>
<evidence type="ECO:0000259" key="9">
    <source>
        <dbReference type="Pfam" id="PF07685"/>
    </source>
</evidence>
<keyword evidence="2 7" id="KW-0436">Ligase</keyword>
<dbReference type="InterPro" id="IPR029062">
    <property type="entry name" value="Class_I_gatase-like"/>
</dbReference>
<dbReference type="Gene3D" id="3.40.50.880">
    <property type="match status" value="1"/>
</dbReference>
<sequence length="472" mass="52408">MKRQAPRLVIAAPGSGSGKTLAVCGILTSLLAAGKKPAAFKCGPDYIDPMFHETVIGTASKNLDTFFAGEELVRQLFLEEAKQADLSVIEGVMGYYDGLAGTSLSASTYDVARTLEAPVILVVDAAKTSVSVMALLKGFREFRRDSLIRGVIFNQLSPSRYEGMKQLTEEELDIPVCGYLPKMEDMDLESRHLGLVMPGEIKKWKEKLQKLEKQCRISLDLPLLEKIASTAPDMEEGELDIPVKEISQKLLQKDSQKPPVVAVAKDAAFSFYYKDNLRLLEKLGAQLLEFSPLNDREIPREADALLLGGGYPELYGAHLEANLPMRQSVKQALSSGMPCMAECGGFLYLQEEMEDPEGRHCKMAGFLPGKSFYKGRLSRFGYVSLTAQKDGAFAKEKEIIRGHEFHYMDTDANGDAFQACKPITGRNWECGVTGEAFYAGFPHLYLYSMPDFAGRFVRKAEEYGKNRRKQQL</sequence>
<proteinExistence type="inferred from homology"/>
<evidence type="ECO:0000256" key="4">
    <source>
        <dbReference type="ARBA" id="ARBA00022840"/>
    </source>
</evidence>
<keyword evidence="6 7" id="KW-0315">Glutamine amidotransferase</keyword>
<evidence type="ECO:0000259" key="8">
    <source>
        <dbReference type="Pfam" id="PF01656"/>
    </source>
</evidence>
<dbReference type="NCBIfam" id="NF002204">
    <property type="entry name" value="PRK01077.1"/>
    <property type="match status" value="1"/>
</dbReference>
<comment type="function">
    <text evidence="7">Catalyzes the ATP-dependent amidation of the two carboxylate groups at positions a and c of cobyrinate, using either L-glutamine or ammonia as the nitrogen source.</text>
</comment>
<dbReference type="EC" id="6.3.5.11" evidence="7"/>
<dbReference type="CDD" id="cd05388">
    <property type="entry name" value="CobB_N"/>
    <property type="match status" value="1"/>
</dbReference>
<feature type="active site" description="Nucleophile" evidence="7">
    <location>
        <position position="343"/>
    </location>
</feature>
<comment type="cofactor">
    <cofactor evidence="1 7">
        <name>Mg(2+)</name>
        <dbReference type="ChEBI" id="CHEBI:18420"/>
    </cofactor>
</comment>
<name>A0ABN6Z3A7_9FIRM</name>
<gene>
    <name evidence="7" type="primary">cbiA</name>
    <name evidence="10" type="ORF">Lac1_23570</name>
</gene>
<feature type="site" description="Increases nucleophilicity of active site Cys" evidence="7">
    <location>
        <position position="443"/>
    </location>
</feature>
<dbReference type="InterPro" id="IPR027417">
    <property type="entry name" value="P-loop_NTPase"/>
</dbReference>
<comment type="pathway">
    <text evidence="7">Cofactor biosynthesis; adenosylcobalamin biosynthesis; cob(II)yrinate a,c-diamide from sirohydrochlorin (anaerobic route): step 10/10.</text>
</comment>
<feature type="domain" description="CobB/CobQ-like glutamine amidotransferase" evidence="9">
    <location>
        <begin position="261"/>
        <end position="424"/>
    </location>
</feature>
<dbReference type="Proteomes" id="UP001305815">
    <property type="component" value="Chromosome"/>
</dbReference>
<dbReference type="PROSITE" id="PS51274">
    <property type="entry name" value="GATASE_COBBQ"/>
    <property type="match status" value="1"/>
</dbReference>
<accession>A0ABN6Z3A7</accession>